<reference evidence="7 8" key="2">
    <citation type="submission" date="2020-09" db="EMBL/GenBank/DDBJ databases">
        <authorList>
            <person name="Chen F.-J."/>
            <person name="Lee Y.-T."/>
        </authorList>
    </citation>
    <scope>NUCLEOTIDE SEQUENCE [LARGE SCALE GENOMIC DNA]</scope>
    <source>
        <strain evidence="7 8">AS73</strain>
    </source>
</reference>
<dbReference type="PRINTS" id="PR00723">
    <property type="entry name" value="SUBTILISIN"/>
</dbReference>
<dbReference type="AlphaFoldDB" id="A0A7H2PNT3"/>
<evidence type="ECO:0000256" key="2">
    <source>
        <dbReference type="ARBA" id="ARBA00022670"/>
    </source>
</evidence>
<dbReference type="PANTHER" id="PTHR43806">
    <property type="entry name" value="PEPTIDASE S8"/>
    <property type="match status" value="1"/>
</dbReference>
<evidence type="ECO:0000256" key="4">
    <source>
        <dbReference type="ARBA" id="ARBA00022825"/>
    </source>
</evidence>
<dbReference type="InterPro" id="IPR050131">
    <property type="entry name" value="Peptidase_S8_subtilisin-like"/>
</dbReference>
<evidence type="ECO:0000259" key="6">
    <source>
        <dbReference type="Pfam" id="PF00082"/>
    </source>
</evidence>
<keyword evidence="3 5" id="KW-0378">Hydrolase</keyword>
<dbReference type="RefSeq" id="WP_191036677.1">
    <property type="nucleotide sequence ID" value="NZ_CP061561.1"/>
</dbReference>
<feature type="active site" description="Charge relay system" evidence="5">
    <location>
        <position position="191"/>
    </location>
</feature>
<organism evidence="7 8">
    <name type="scientific">Acinetobacter seifertii</name>
    <dbReference type="NCBI Taxonomy" id="1530123"/>
    <lineage>
        <taxon>Bacteria</taxon>
        <taxon>Pseudomonadati</taxon>
        <taxon>Pseudomonadota</taxon>
        <taxon>Gammaproteobacteria</taxon>
        <taxon>Moraxellales</taxon>
        <taxon>Moraxellaceae</taxon>
        <taxon>Acinetobacter</taxon>
        <taxon>Acinetobacter calcoaceticus/baumannii complex</taxon>
    </lineage>
</organism>
<proteinExistence type="inferred from homology"/>
<dbReference type="Gene3D" id="3.40.50.200">
    <property type="entry name" value="Peptidase S8/S53 domain"/>
    <property type="match status" value="1"/>
</dbReference>
<evidence type="ECO:0000256" key="1">
    <source>
        <dbReference type="ARBA" id="ARBA00011073"/>
    </source>
</evidence>
<dbReference type="PROSITE" id="PS00138">
    <property type="entry name" value="SUBTILASE_SER"/>
    <property type="match status" value="1"/>
</dbReference>
<keyword evidence="2 5" id="KW-0645">Protease</keyword>
<name>A0A7H2PNT3_9GAMM</name>
<dbReference type="GO" id="GO:0004252">
    <property type="term" value="F:serine-type endopeptidase activity"/>
    <property type="evidence" value="ECO:0007669"/>
    <property type="project" value="UniProtKB-UniRule"/>
</dbReference>
<reference evidence="8" key="1">
    <citation type="submission" date="2020-09" db="EMBL/GenBank/DDBJ databases">
        <title>Clinical and molecular characterization of Acinetobacter seifertii in Taiwan.</title>
        <authorList>
            <person name="Li L.-H."/>
            <person name="Yang Y.-S."/>
            <person name="Sun J.-R."/>
            <person name="Huang T.-W."/>
            <person name="Huang W.-C."/>
            <person name="Wang Y.-C."/>
            <person name="Kuo T.-H."/>
            <person name="Kuo S.-C."/>
            <person name="Chen T.-L."/>
        </authorList>
    </citation>
    <scope>NUCLEOTIDE SEQUENCE [LARGE SCALE GENOMIC DNA]</scope>
    <source>
        <strain evidence="8">AS73</strain>
    </source>
</reference>
<gene>
    <name evidence="7" type="ORF">IC796_14325</name>
</gene>
<evidence type="ECO:0000313" key="7">
    <source>
        <dbReference type="EMBL" id="QNX04516.1"/>
    </source>
</evidence>
<dbReference type="Pfam" id="PF00082">
    <property type="entry name" value="Peptidase_S8"/>
    <property type="match status" value="1"/>
</dbReference>
<dbReference type="GO" id="GO:0006508">
    <property type="term" value="P:proteolysis"/>
    <property type="evidence" value="ECO:0007669"/>
    <property type="project" value="UniProtKB-KW"/>
</dbReference>
<evidence type="ECO:0000313" key="8">
    <source>
        <dbReference type="Proteomes" id="UP000516862"/>
    </source>
</evidence>
<feature type="active site" description="Charge relay system" evidence="5">
    <location>
        <position position="429"/>
    </location>
</feature>
<protein>
    <submittedName>
        <fullName evidence="7">S8/S53 family peptidase</fullName>
    </submittedName>
</protein>
<dbReference type="InterPro" id="IPR000209">
    <property type="entry name" value="Peptidase_S8/S53_dom"/>
</dbReference>
<evidence type="ECO:0000256" key="5">
    <source>
        <dbReference type="PROSITE-ProRule" id="PRU01240"/>
    </source>
</evidence>
<dbReference type="PROSITE" id="PS51892">
    <property type="entry name" value="SUBTILASE"/>
    <property type="match status" value="1"/>
</dbReference>
<dbReference type="Proteomes" id="UP000516862">
    <property type="component" value="Chromosome"/>
</dbReference>
<dbReference type="InterPro" id="IPR036852">
    <property type="entry name" value="Peptidase_S8/S53_dom_sf"/>
</dbReference>
<feature type="active site" description="Charge relay system" evidence="5">
    <location>
        <position position="231"/>
    </location>
</feature>
<comment type="similarity">
    <text evidence="1 5">Belongs to the peptidase S8 family.</text>
</comment>
<feature type="domain" description="Peptidase S8/S53" evidence="6">
    <location>
        <begin position="182"/>
        <end position="448"/>
    </location>
</feature>
<dbReference type="EMBL" id="CP061561">
    <property type="protein sequence ID" value="QNX04516.1"/>
    <property type="molecule type" value="Genomic_DNA"/>
</dbReference>
<dbReference type="CDD" id="cd00306">
    <property type="entry name" value="Peptidases_S8_S53"/>
    <property type="match status" value="1"/>
</dbReference>
<evidence type="ECO:0000256" key="3">
    <source>
        <dbReference type="ARBA" id="ARBA00022801"/>
    </source>
</evidence>
<dbReference type="PANTHER" id="PTHR43806:SF11">
    <property type="entry name" value="CEREVISIN-RELATED"/>
    <property type="match status" value="1"/>
</dbReference>
<accession>A0A7H2PNT3</accession>
<dbReference type="SUPFAM" id="SSF52743">
    <property type="entry name" value="Subtilisin-like"/>
    <property type="match status" value="1"/>
</dbReference>
<keyword evidence="4 5" id="KW-0720">Serine protease</keyword>
<dbReference type="InterPro" id="IPR015500">
    <property type="entry name" value="Peptidase_S8_subtilisin-rel"/>
</dbReference>
<dbReference type="InterPro" id="IPR023828">
    <property type="entry name" value="Peptidase_S8_Ser-AS"/>
</dbReference>
<sequence length="604" mass="66256">MTISSNGKLLIRVPNEHFEEIKNVQFSYSIFTENLKQPTDGLTGLIGVTEPLFPDEANNTMLKGALDFTKKSTWLLHSPTQRIAINPWDKAHQIYQQYQDAKLAGDLSDQVYIEPDLEHFISTKENDDTQRKSLTVDGKSTENYPIEPLNTHYPPTMSNLSSLDWYIKRDNFDKAWAAGYLGQGIRIAHVDTGYSDQHQTKPLNLLPEQGWNYYDNNADTVDPGNHLNAGHGAATLAILAGNKITLNIQNNPSLTYSGYIGGAPEASVVPIRIGGVGGSVAHIYSSNLAQGLKHALGTYNTANGQYCPPCNVVTLSHGGLPTASWADVTNQLYDQGIVLVAASGDSYNAVVIDIATHFTVYPSAFWRVITATGVTYDNKPYITNDAGVMQGSWGPDAVMKKAVAASTPNVPWMKLGSTNGWALDGGGTSASTPQIAAACALWLQKNKAALAALEGWQKVEACRFALFDSVANKNLNLKQIGLGTLDVNAMLGMDINQIVAKVTDPEFEKIGPDKVSFPFWRLLFGLAPPQSGREEMYEVEAHQLLYRSKNIALQEAYKQYSEVKDLNELSPQLVQDLREQFLQEPDMSMALKSYLEANLNTSMI</sequence>